<dbReference type="Proteomes" id="UP000310016">
    <property type="component" value="Unassembled WGS sequence"/>
</dbReference>
<sequence length="78" mass="8513">MKVTLYGPNTKVCHRAEVVLRQTLKAMGASVELEMVRDTAHIRAAHVTAPPEIEVDGHIVSCGRVPTSAEVVAWLDLH</sequence>
<dbReference type="OrthoDB" id="9780677at2"/>
<dbReference type="EMBL" id="SUMF01000004">
    <property type="protein sequence ID" value="TJZ75649.1"/>
    <property type="molecule type" value="Genomic_DNA"/>
</dbReference>
<dbReference type="SUPFAM" id="SSF52833">
    <property type="entry name" value="Thioredoxin-like"/>
    <property type="match status" value="1"/>
</dbReference>
<evidence type="ECO:0000259" key="1">
    <source>
        <dbReference type="Pfam" id="PF13192"/>
    </source>
</evidence>
<evidence type="ECO:0000313" key="3">
    <source>
        <dbReference type="Proteomes" id="UP000310016"/>
    </source>
</evidence>
<name>A0A4U0Q3S9_9NEIS</name>
<feature type="domain" description="Thioredoxin-like fold" evidence="1">
    <location>
        <begin position="1"/>
        <end position="75"/>
    </location>
</feature>
<dbReference type="RefSeq" id="WP_136772561.1">
    <property type="nucleotide sequence ID" value="NZ_CP156074.1"/>
</dbReference>
<dbReference type="InterPro" id="IPR012336">
    <property type="entry name" value="Thioredoxin-like_fold"/>
</dbReference>
<reference evidence="2 3" key="1">
    <citation type="submission" date="2019-04" db="EMBL/GenBank/DDBJ databases">
        <title>Chitiniphilus eburnea sp. nov., a novel chitinolytic bacterium isolated from aquaculture sludge.</title>
        <authorList>
            <person name="Sheng M."/>
        </authorList>
    </citation>
    <scope>NUCLEOTIDE SEQUENCE [LARGE SCALE GENOMIC DNA]</scope>
    <source>
        <strain evidence="2 3">HX-2-15</strain>
    </source>
</reference>
<evidence type="ECO:0000313" key="2">
    <source>
        <dbReference type="EMBL" id="TJZ75649.1"/>
    </source>
</evidence>
<protein>
    <submittedName>
        <fullName evidence="2">Thioredoxin family protein</fullName>
    </submittedName>
</protein>
<dbReference type="Gene3D" id="3.40.30.10">
    <property type="entry name" value="Glutaredoxin"/>
    <property type="match status" value="1"/>
</dbReference>
<gene>
    <name evidence="2" type="ORF">FAZ21_06990</name>
</gene>
<comment type="caution">
    <text evidence="2">The sequence shown here is derived from an EMBL/GenBank/DDBJ whole genome shotgun (WGS) entry which is preliminary data.</text>
</comment>
<dbReference type="InterPro" id="IPR036249">
    <property type="entry name" value="Thioredoxin-like_sf"/>
</dbReference>
<proteinExistence type="predicted"/>
<dbReference type="AlphaFoldDB" id="A0A4U0Q3S9"/>
<keyword evidence="3" id="KW-1185">Reference proteome</keyword>
<dbReference type="Pfam" id="PF13192">
    <property type="entry name" value="Thioredoxin_3"/>
    <property type="match status" value="1"/>
</dbReference>
<accession>A0A4U0Q3S9</accession>
<organism evidence="2 3">
    <name type="scientific">Chitiniphilus eburneus</name>
    <dbReference type="NCBI Taxonomy" id="2571148"/>
    <lineage>
        <taxon>Bacteria</taxon>
        <taxon>Pseudomonadati</taxon>
        <taxon>Pseudomonadota</taxon>
        <taxon>Betaproteobacteria</taxon>
        <taxon>Neisseriales</taxon>
        <taxon>Chitinibacteraceae</taxon>
        <taxon>Chitiniphilus</taxon>
    </lineage>
</organism>